<dbReference type="PANTHER" id="PTHR43861">
    <property type="entry name" value="TRANS-ACONITATE 2-METHYLTRANSFERASE-RELATED"/>
    <property type="match status" value="1"/>
</dbReference>
<dbReference type="Gene3D" id="3.40.50.150">
    <property type="entry name" value="Vaccinia Virus protein VP39"/>
    <property type="match status" value="1"/>
</dbReference>
<reference evidence="2 3" key="1">
    <citation type="journal article" date="2014" name="Int. J. Syst. Evol. Microbiol.">
        <title>Complete genome sequence of Corynebacterium casei LMG S-19264T (=DSM 44701T), isolated from a smear-ripened cheese.</title>
        <authorList>
            <consortium name="US DOE Joint Genome Institute (JGI-PGF)"/>
            <person name="Walter F."/>
            <person name="Albersmeier A."/>
            <person name="Kalinowski J."/>
            <person name="Ruckert C."/>
        </authorList>
    </citation>
    <scope>NUCLEOTIDE SEQUENCE [LARGE SCALE GENOMIC DNA]</scope>
    <source>
        <strain evidence="2 3">CGMCC 1.12976</strain>
    </source>
</reference>
<gene>
    <name evidence="2" type="ORF">GCM10011399_27850</name>
</gene>
<dbReference type="Proteomes" id="UP000598775">
    <property type="component" value="Unassembled WGS sequence"/>
</dbReference>
<keyword evidence="3" id="KW-1185">Reference proteome</keyword>
<sequence length="462" mass="50252">MVTFDARQPGTTRAEWAADNRWAQLPQLSLEGVKQLVVLAAHPDDETLGAGGLIAECFARSIRLTVVIVTAGDASHPHSQTVEAATMANRRSAEVRAALDLLAPGSRLIELGFGDGMLAQHADDLRASLAELLVGKGAAPPLRTLLVAPWRGDGHPDHSTLGAVAADLAAEFELDFLEYPIWLWHWGSPTHRDTPWNDFVSLPLSEWAALSKDQAISAYSSQIGALSTAPGDEAVLHPTFLANFDRDDEIFVARLSSTSRSTLRGDYFDQAYARTADPWGFESRWYEERKRAVTVASLPHKRYSSAFEIGCSIGVLTADLAPRCDALLSVDIAPAAVELARERLSDQPQVTIEVADVTQRFPPGSFDLIVLSEVAYYLDPAALDRLLEHVSGAMTPTGHLIACHWRHEVADYPQTGDAVHAHLGRHADRVGWTRLVAHVEADFVLEVYSPDPRSVATEAGLA</sequence>
<dbReference type="Pfam" id="PF05401">
    <property type="entry name" value="NodS"/>
    <property type="match status" value="1"/>
</dbReference>
<dbReference type="GO" id="GO:0008757">
    <property type="term" value="F:S-adenosylmethionine-dependent methyltransferase activity"/>
    <property type="evidence" value="ECO:0007669"/>
    <property type="project" value="InterPro"/>
</dbReference>
<evidence type="ECO:0000256" key="1">
    <source>
        <dbReference type="ARBA" id="ARBA00022833"/>
    </source>
</evidence>
<accession>A0A917BB93</accession>
<name>A0A917BB93_9MICO</name>
<evidence type="ECO:0000313" key="3">
    <source>
        <dbReference type="Proteomes" id="UP000598775"/>
    </source>
</evidence>
<dbReference type="InterPro" id="IPR024078">
    <property type="entry name" value="LmbE-like_dom_sf"/>
</dbReference>
<dbReference type="CDD" id="cd02440">
    <property type="entry name" value="AdoMet_MTases"/>
    <property type="match status" value="1"/>
</dbReference>
<dbReference type="Pfam" id="PF02585">
    <property type="entry name" value="PIG-L"/>
    <property type="match status" value="1"/>
</dbReference>
<organism evidence="2 3">
    <name type="scientific">Subtercola lobariae</name>
    <dbReference type="NCBI Taxonomy" id="1588641"/>
    <lineage>
        <taxon>Bacteria</taxon>
        <taxon>Bacillati</taxon>
        <taxon>Actinomycetota</taxon>
        <taxon>Actinomycetes</taxon>
        <taxon>Micrococcales</taxon>
        <taxon>Microbacteriaceae</taxon>
        <taxon>Subtercola</taxon>
    </lineage>
</organism>
<dbReference type="GO" id="GO:0016137">
    <property type="term" value="P:glycoside metabolic process"/>
    <property type="evidence" value="ECO:0007669"/>
    <property type="project" value="UniProtKB-ARBA"/>
</dbReference>
<dbReference type="Gene3D" id="3.40.50.10320">
    <property type="entry name" value="LmbE-like"/>
    <property type="match status" value="1"/>
</dbReference>
<evidence type="ECO:0008006" key="4">
    <source>
        <dbReference type="Google" id="ProtNLM"/>
    </source>
</evidence>
<dbReference type="GO" id="GO:0009312">
    <property type="term" value="P:oligosaccharide biosynthetic process"/>
    <property type="evidence" value="ECO:0007669"/>
    <property type="project" value="InterPro"/>
</dbReference>
<proteinExistence type="predicted"/>
<keyword evidence="1" id="KW-0862">Zinc</keyword>
<protein>
    <recommendedName>
        <fullName evidence="4">Methyltransferase domain-containing protein</fullName>
    </recommendedName>
</protein>
<dbReference type="RefSeq" id="WP_188679220.1">
    <property type="nucleotide sequence ID" value="NZ_BMGP01000005.1"/>
</dbReference>
<dbReference type="InterPro" id="IPR029063">
    <property type="entry name" value="SAM-dependent_MTases_sf"/>
</dbReference>
<dbReference type="AlphaFoldDB" id="A0A917BB93"/>
<dbReference type="EMBL" id="BMGP01000005">
    <property type="protein sequence ID" value="GGF33156.1"/>
    <property type="molecule type" value="Genomic_DNA"/>
</dbReference>
<dbReference type="SUPFAM" id="SSF102588">
    <property type="entry name" value="LmbE-like"/>
    <property type="match status" value="1"/>
</dbReference>
<dbReference type="SUPFAM" id="SSF53335">
    <property type="entry name" value="S-adenosyl-L-methionine-dependent methyltransferases"/>
    <property type="match status" value="1"/>
</dbReference>
<evidence type="ECO:0000313" key="2">
    <source>
        <dbReference type="EMBL" id="GGF33156.1"/>
    </source>
</evidence>
<dbReference type="InterPro" id="IPR008715">
    <property type="entry name" value="SAM-MeTfrase_NodS-like"/>
</dbReference>
<dbReference type="InterPro" id="IPR003737">
    <property type="entry name" value="GlcNAc_PI_deacetylase-related"/>
</dbReference>
<comment type="caution">
    <text evidence="2">The sequence shown here is derived from an EMBL/GenBank/DDBJ whole genome shotgun (WGS) entry which is preliminary data.</text>
</comment>